<keyword evidence="2" id="KW-1185">Reference proteome</keyword>
<gene>
    <name evidence="1" type="ORF">GCM10023230_03010</name>
</gene>
<dbReference type="EMBL" id="BAABIP010000005">
    <property type="protein sequence ID" value="GAA4758367.1"/>
    <property type="molecule type" value="Genomic_DNA"/>
</dbReference>
<evidence type="ECO:0000313" key="2">
    <source>
        <dbReference type="Proteomes" id="UP001500141"/>
    </source>
</evidence>
<accession>A0ABP8ZJF2</accession>
<dbReference type="RefSeq" id="WP_264542777.1">
    <property type="nucleotide sequence ID" value="NZ_BAABIP010000005.1"/>
</dbReference>
<organism evidence="1 2">
    <name type="scientific">Flavobacterium hankyongi</name>
    <dbReference type="NCBI Taxonomy" id="1176532"/>
    <lineage>
        <taxon>Bacteria</taxon>
        <taxon>Pseudomonadati</taxon>
        <taxon>Bacteroidota</taxon>
        <taxon>Flavobacteriia</taxon>
        <taxon>Flavobacteriales</taxon>
        <taxon>Flavobacteriaceae</taxon>
        <taxon>Flavobacterium</taxon>
    </lineage>
</organism>
<sequence>MVKADVSTSISGGVKVGADKKGIYSSPIAEFGGIKATFIAAATVKFGVFKRSFTYEDEAILVEPDEIKFNKYYLDL</sequence>
<evidence type="ECO:0000313" key="1">
    <source>
        <dbReference type="EMBL" id="GAA4758367.1"/>
    </source>
</evidence>
<reference evidence="2" key="1">
    <citation type="journal article" date="2019" name="Int. J. Syst. Evol. Microbiol.">
        <title>The Global Catalogue of Microorganisms (GCM) 10K type strain sequencing project: providing services to taxonomists for standard genome sequencing and annotation.</title>
        <authorList>
            <consortium name="The Broad Institute Genomics Platform"/>
            <consortium name="The Broad Institute Genome Sequencing Center for Infectious Disease"/>
            <person name="Wu L."/>
            <person name="Ma J."/>
        </authorList>
    </citation>
    <scope>NUCLEOTIDE SEQUENCE [LARGE SCALE GENOMIC DNA]</scope>
    <source>
        <strain evidence="2">JCM 18198</strain>
    </source>
</reference>
<protein>
    <submittedName>
        <fullName evidence="1">Uncharacterized protein</fullName>
    </submittedName>
</protein>
<proteinExistence type="predicted"/>
<name>A0ABP8ZJF2_9FLAO</name>
<dbReference type="Proteomes" id="UP001500141">
    <property type="component" value="Unassembled WGS sequence"/>
</dbReference>
<comment type="caution">
    <text evidence="1">The sequence shown here is derived from an EMBL/GenBank/DDBJ whole genome shotgun (WGS) entry which is preliminary data.</text>
</comment>